<proteinExistence type="predicted"/>
<dbReference type="AlphaFoldDB" id="A0A1F7I204"/>
<organism evidence="2 3">
    <name type="scientific">Candidatus Roizmanbacteria bacterium RIFCSPHIGHO2_12_FULL_41_11</name>
    <dbReference type="NCBI Taxonomy" id="1802052"/>
    <lineage>
        <taxon>Bacteria</taxon>
        <taxon>Candidatus Roizmaniibacteriota</taxon>
    </lineage>
</organism>
<gene>
    <name evidence="2" type="ORF">A3F03_04175</name>
</gene>
<name>A0A1F7I204_9BACT</name>
<feature type="domain" description="Methyltransferase type 11" evidence="1">
    <location>
        <begin position="42"/>
        <end position="132"/>
    </location>
</feature>
<dbReference type="InterPro" id="IPR013216">
    <property type="entry name" value="Methyltransf_11"/>
</dbReference>
<evidence type="ECO:0000313" key="2">
    <source>
        <dbReference type="EMBL" id="OGK37411.1"/>
    </source>
</evidence>
<dbReference type="SUPFAM" id="SSF53335">
    <property type="entry name" value="S-adenosyl-L-methionine-dependent methyltransferases"/>
    <property type="match status" value="1"/>
</dbReference>
<reference evidence="2 3" key="1">
    <citation type="journal article" date="2016" name="Nat. Commun.">
        <title>Thousands of microbial genomes shed light on interconnected biogeochemical processes in an aquifer system.</title>
        <authorList>
            <person name="Anantharaman K."/>
            <person name="Brown C.T."/>
            <person name="Hug L.A."/>
            <person name="Sharon I."/>
            <person name="Castelle C.J."/>
            <person name="Probst A.J."/>
            <person name="Thomas B.C."/>
            <person name="Singh A."/>
            <person name="Wilkins M.J."/>
            <person name="Karaoz U."/>
            <person name="Brodie E.L."/>
            <person name="Williams K.H."/>
            <person name="Hubbard S.S."/>
            <person name="Banfield J.F."/>
        </authorList>
    </citation>
    <scope>NUCLEOTIDE SEQUENCE [LARGE SCALE GENOMIC DNA]</scope>
</reference>
<dbReference type="PANTHER" id="PTHR43591">
    <property type="entry name" value="METHYLTRANSFERASE"/>
    <property type="match status" value="1"/>
</dbReference>
<dbReference type="Proteomes" id="UP000176803">
    <property type="component" value="Unassembled WGS sequence"/>
</dbReference>
<evidence type="ECO:0000259" key="1">
    <source>
        <dbReference type="Pfam" id="PF08241"/>
    </source>
</evidence>
<protein>
    <recommendedName>
        <fullName evidence="1">Methyltransferase type 11 domain-containing protein</fullName>
    </recommendedName>
</protein>
<dbReference type="Pfam" id="PF08241">
    <property type="entry name" value="Methyltransf_11"/>
    <property type="match status" value="1"/>
</dbReference>
<accession>A0A1F7I204</accession>
<sequence>MTKHQQYISHYLAHRPLFFALIRPQEAVFFDTNRTLLQQPILDYGCGDGFFTEMVFGKKQIDVGLDIVGSRAKQAEKQGIYKKIHYYDGGEIPFPSNHFGSIISNCVLEHIPQIDGALKEIYRVLKPGGYFLATVMTDRWEEYLLGAKIFGNYYRRTMRRKQDHYSLLSAKNWSSKFAKTGFKIKNHQGYISRQNARYLDLFHYLSLPSLITNVLFGKWVMWDFFSQNKVLNRLLVHLTKPPADSRQSAALSFIFKKP</sequence>
<dbReference type="CDD" id="cd02440">
    <property type="entry name" value="AdoMet_MTases"/>
    <property type="match status" value="1"/>
</dbReference>
<dbReference type="GO" id="GO:0008757">
    <property type="term" value="F:S-adenosylmethionine-dependent methyltransferase activity"/>
    <property type="evidence" value="ECO:0007669"/>
    <property type="project" value="InterPro"/>
</dbReference>
<comment type="caution">
    <text evidence="2">The sequence shown here is derived from an EMBL/GenBank/DDBJ whole genome shotgun (WGS) entry which is preliminary data.</text>
</comment>
<dbReference type="Gene3D" id="3.40.50.150">
    <property type="entry name" value="Vaccinia Virus protein VP39"/>
    <property type="match status" value="1"/>
</dbReference>
<evidence type="ECO:0000313" key="3">
    <source>
        <dbReference type="Proteomes" id="UP000176803"/>
    </source>
</evidence>
<dbReference type="EMBL" id="MGAC01000042">
    <property type="protein sequence ID" value="OGK37411.1"/>
    <property type="molecule type" value="Genomic_DNA"/>
</dbReference>
<dbReference type="InterPro" id="IPR029063">
    <property type="entry name" value="SAM-dependent_MTases_sf"/>
</dbReference>
<dbReference type="PANTHER" id="PTHR43591:SF110">
    <property type="entry name" value="RHODANESE DOMAIN-CONTAINING PROTEIN"/>
    <property type="match status" value="1"/>
</dbReference>